<organism evidence="2 3">
    <name type="scientific">Pseudoclavibacter chungangensis</name>
    <dbReference type="NCBI Taxonomy" id="587635"/>
    <lineage>
        <taxon>Bacteria</taxon>
        <taxon>Bacillati</taxon>
        <taxon>Actinomycetota</taxon>
        <taxon>Actinomycetes</taxon>
        <taxon>Micrococcales</taxon>
        <taxon>Microbacteriaceae</taxon>
        <taxon>Pseudoclavibacter</taxon>
    </lineage>
</organism>
<reference evidence="2 3" key="1">
    <citation type="submission" date="2019-09" db="EMBL/GenBank/DDBJ databases">
        <title>Phylogeny of genus Pseudoclavibacter and closely related genus.</title>
        <authorList>
            <person name="Li Y."/>
        </authorList>
    </citation>
    <scope>NUCLEOTIDE SEQUENCE [LARGE SCALE GENOMIC DNA]</scope>
    <source>
        <strain evidence="2 3">DSM 23821</strain>
    </source>
</reference>
<evidence type="ECO:0000313" key="1">
    <source>
        <dbReference type="EMBL" id="KAB1651801.1"/>
    </source>
</evidence>
<evidence type="ECO:0000313" key="2">
    <source>
        <dbReference type="EMBL" id="KAB1654514.1"/>
    </source>
</evidence>
<sequence length="35" mass="4220">EGRTLREIRRCLKRYLAREIYRRLNTAARAQLATT</sequence>
<dbReference type="EMBL" id="WBJZ01000018">
    <property type="protein sequence ID" value="KAB1654514.1"/>
    <property type="molecule type" value="Genomic_DNA"/>
</dbReference>
<gene>
    <name evidence="2" type="ORF">F8O01_13200</name>
    <name evidence="1" type="ORF">F8O01_17520</name>
</gene>
<dbReference type="AlphaFoldDB" id="A0A7J5BP14"/>
<comment type="caution">
    <text evidence="2">The sequence shown here is derived from an EMBL/GenBank/DDBJ whole genome shotgun (WGS) entry which is preliminary data.</text>
</comment>
<dbReference type="Proteomes" id="UP000467240">
    <property type="component" value="Unassembled WGS sequence"/>
</dbReference>
<feature type="non-terminal residue" evidence="2">
    <location>
        <position position="1"/>
    </location>
</feature>
<name>A0A7J5BP14_9MICO</name>
<accession>A0A7J5BP14</accession>
<keyword evidence="3" id="KW-1185">Reference proteome</keyword>
<evidence type="ECO:0000313" key="3">
    <source>
        <dbReference type="Proteomes" id="UP000467240"/>
    </source>
</evidence>
<protein>
    <submittedName>
        <fullName evidence="2">IS110 family transposase</fullName>
    </submittedName>
</protein>
<dbReference type="EMBL" id="WBJZ01000042">
    <property type="protein sequence ID" value="KAB1651801.1"/>
    <property type="molecule type" value="Genomic_DNA"/>
</dbReference>
<proteinExistence type="predicted"/>